<dbReference type="KEGG" id="nfa:PNF2_540"/>
<keyword evidence="2" id="KW-1185">Reference proteome</keyword>
<evidence type="ECO:0000313" key="2">
    <source>
        <dbReference type="Proteomes" id="UP000006820"/>
    </source>
</evidence>
<organism evidence="1 2">
    <name type="scientific">Nocardia farcinica (strain IFM 10152)</name>
    <dbReference type="NCBI Taxonomy" id="247156"/>
    <lineage>
        <taxon>Bacteria</taxon>
        <taxon>Bacillati</taxon>
        <taxon>Actinomycetota</taxon>
        <taxon>Actinomycetes</taxon>
        <taxon>Mycobacteriales</taxon>
        <taxon>Nocardiaceae</taxon>
        <taxon>Nocardia</taxon>
    </lineage>
</organism>
<dbReference type="Proteomes" id="UP000006820">
    <property type="component" value="Plasmid pNF2"/>
</dbReference>
<dbReference type="HOGENOM" id="CLU_653513_0_0_11"/>
<proteinExistence type="predicted"/>
<dbReference type="EMBL" id="AP006620">
    <property type="protein sequence ID" value="BAD60740.1"/>
    <property type="molecule type" value="Genomic_DNA"/>
</dbReference>
<geneLocation type="plasmid" evidence="1 2">
    <name>pNF2</name>
</geneLocation>
<evidence type="ECO:0000313" key="1">
    <source>
        <dbReference type="EMBL" id="BAD60740.1"/>
    </source>
</evidence>
<dbReference type="AlphaFoldDB" id="Q5YM51"/>
<keyword evidence="1" id="KW-0614">Plasmid</keyword>
<name>Q5YM51_NOCFA</name>
<sequence length="420" mass="44739">MTRHYYGAVVEMNTAKLKTLALKVLEIVSLPDTVTHESIDVAVLSTAMETARLNAGMEKESGGNLPDWPLLLGGHVAFMMLRRGNEIVLDPALELRDPRLVALGLTYIEGAALILATLVVETAAGPNSATMEPTTHPAATRDFHCLAEVIPHDDYSAQTAVPALVDVLRRFTIPEASVPDPFSLQSILPPGRIKNKVALLERRINGLSLPTRLAFTAGLAIAGIVAGYLAGSSHGPTENPDIVTATEIALPPGFPETYVGPAVPNVVARVLVHESEQQPHPRMQSVAGDLPDDAFVTGVDHRLRAEIHLGWRDPALGTDQNIELALGLDAGLTITPGTTMLVNDANAAPGIGALQLATTYTPVAMDEEGEIVYQFELAVSSDPALFFCGYNLRPINVLVRDGNSPVLVTAMPVYVLKSCP</sequence>
<accession>Q5YM51</accession>
<gene>
    <name evidence="1" type="ordered locus">PNF2_540</name>
</gene>
<reference evidence="1 2" key="1">
    <citation type="journal article" date="2004" name="Proc. Natl. Acad. Sci. U.S.A.">
        <title>The complete genomic sequence of Nocardia farcinica IFM 10152.</title>
        <authorList>
            <person name="Ishikawa J."/>
            <person name="Yamashita A."/>
            <person name="Mikami Y."/>
            <person name="Hoshino Y."/>
            <person name="Kurita H."/>
            <person name="Hotta K."/>
            <person name="Shiba T."/>
            <person name="Hattori M."/>
        </authorList>
    </citation>
    <scope>NUCLEOTIDE SEQUENCE [LARGE SCALE GENOMIC DNA]</scope>
    <source>
        <strain evidence="1 2">IFM 10152</strain>
        <plasmid evidence="2">Plasmid pNF2</plasmid>
    </source>
</reference>
<protein>
    <submittedName>
        <fullName evidence="1">Uncharacterized protein</fullName>
    </submittedName>
</protein>